<keyword evidence="13" id="KW-1185">Reference proteome</keyword>
<keyword evidence="5" id="KW-0064">Aspartyl protease</keyword>
<dbReference type="PROSITE" id="PS50158">
    <property type="entry name" value="ZF_CCHC"/>
    <property type="match status" value="1"/>
</dbReference>
<dbReference type="Pfam" id="PF00098">
    <property type="entry name" value="zf-CCHC"/>
    <property type="match status" value="1"/>
</dbReference>
<feature type="domain" description="CCHC-type" evidence="11">
    <location>
        <begin position="1019"/>
        <end position="1033"/>
    </location>
</feature>
<keyword evidence="8" id="KW-0511">Multifunctional enzyme</keyword>
<dbReference type="PANTHER" id="PTHR37984">
    <property type="entry name" value="PROTEIN CBG26694"/>
    <property type="match status" value="1"/>
</dbReference>
<evidence type="ECO:0000259" key="11">
    <source>
        <dbReference type="PROSITE" id="PS50158"/>
    </source>
</evidence>
<evidence type="ECO:0000256" key="8">
    <source>
        <dbReference type="ARBA" id="ARBA00023268"/>
    </source>
</evidence>
<feature type="compositionally biased region" description="Low complexity" evidence="10">
    <location>
        <begin position="143"/>
        <end position="153"/>
    </location>
</feature>
<keyword evidence="2" id="KW-0808">Transferase</keyword>
<dbReference type="AlphaFoldDB" id="A0A484KTU1"/>
<dbReference type="GO" id="GO:0006508">
    <property type="term" value="P:proteolysis"/>
    <property type="evidence" value="ECO:0007669"/>
    <property type="project" value="UniProtKB-KW"/>
</dbReference>
<dbReference type="CDD" id="cd09274">
    <property type="entry name" value="RNase_HI_RT_Ty3"/>
    <property type="match status" value="1"/>
</dbReference>
<dbReference type="Gene3D" id="2.40.70.10">
    <property type="entry name" value="Acid Proteases"/>
    <property type="match status" value="1"/>
</dbReference>
<dbReference type="SMART" id="SM00343">
    <property type="entry name" value="ZnF_C2HC"/>
    <property type="match status" value="1"/>
</dbReference>
<keyword evidence="6" id="KW-0255">Endonuclease</keyword>
<dbReference type="Pfam" id="PF22936">
    <property type="entry name" value="Pol_BBD"/>
    <property type="match status" value="1"/>
</dbReference>
<evidence type="ECO:0000256" key="6">
    <source>
        <dbReference type="ARBA" id="ARBA00022759"/>
    </source>
</evidence>
<dbReference type="GO" id="GO:0004190">
    <property type="term" value="F:aspartic-type endopeptidase activity"/>
    <property type="evidence" value="ECO:0007669"/>
    <property type="project" value="UniProtKB-KW"/>
</dbReference>
<keyword evidence="3" id="KW-0548">Nucleotidyltransferase</keyword>
<feature type="region of interest" description="Disordered" evidence="10">
    <location>
        <begin position="128"/>
        <end position="153"/>
    </location>
</feature>
<dbReference type="Proteomes" id="UP000595140">
    <property type="component" value="Unassembled WGS sequence"/>
</dbReference>
<feature type="compositionally biased region" description="Basic and acidic residues" evidence="10">
    <location>
        <begin position="994"/>
        <end position="1005"/>
    </location>
</feature>
<evidence type="ECO:0000256" key="2">
    <source>
        <dbReference type="ARBA" id="ARBA00022679"/>
    </source>
</evidence>
<dbReference type="InterPro" id="IPR043502">
    <property type="entry name" value="DNA/RNA_pol_sf"/>
</dbReference>
<dbReference type="Pfam" id="PF08284">
    <property type="entry name" value="RVP_2"/>
    <property type="match status" value="1"/>
</dbReference>
<evidence type="ECO:0000256" key="7">
    <source>
        <dbReference type="ARBA" id="ARBA00023125"/>
    </source>
</evidence>
<dbReference type="GO" id="GO:0004519">
    <property type="term" value="F:endonuclease activity"/>
    <property type="evidence" value="ECO:0007669"/>
    <property type="project" value="UniProtKB-KW"/>
</dbReference>
<dbReference type="EMBL" id="OOIL02000669">
    <property type="protein sequence ID" value="VFQ68008.1"/>
    <property type="molecule type" value="Genomic_DNA"/>
</dbReference>
<keyword evidence="9" id="KW-0479">Metal-binding</keyword>
<dbReference type="Gene3D" id="4.10.60.10">
    <property type="entry name" value="Zinc finger, CCHC-type"/>
    <property type="match status" value="1"/>
</dbReference>
<dbReference type="Pfam" id="PF24626">
    <property type="entry name" value="SH3_Tf2-1"/>
    <property type="match status" value="1"/>
</dbReference>
<dbReference type="InterPro" id="IPR021109">
    <property type="entry name" value="Peptidase_aspartic_dom_sf"/>
</dbReference>
<evidence type="ECO:0000256" key="4">
    <source>
        <dbReference type="ARBA" id="ARBA00022722"/>
    </source>
</evidence>
<evidence type="ECO:0000256" key="5">
    <source>
        <dbReference type="ARBA" id="ARBA00022750"/>
    </source>
</evidence>
<dbReference type="Gene3D" id="3.10.20.370">
    <property type="match status" value="1"/>
</dbReference>
<feature type="region of interest" description="Disordered" evidence="10">
    <location>
        <begin position="982"/>
        <end position="1010"/>
    </location>
</feature>
<dbReference type="CDD" id="cd00303">
    <property type="entry name" value="retropepsin_like"/>
    <property type="match status" value="1"/>
</dbReference>
<evidence type="ECO:0000313" key="12">
    <source>
        <dbReference type="EMBL" id="VFQ68008.1"/>
    </source>
</evidence>
<dbReference type="OrthoDB" id="1742531at2759"/>
<keyword evidence="9" id="KW-0862">Zinc</keyword>
<dbReference type="SUPFAM" id="SSF50630">
    <property type="entry name" value="Acid proteases"/>
    <property type="match status" value="1"/>
</dbReference>
<dbReference type="Pfam" id="PF14223">
    <property type="entry name" value="Retrotran_gag_2"/>
    <property type="match status" value="1"/>
</dbReference>
<keyword evidence="9" id="KW-0863">Zinc-finger</keyword>
<name>A0A484KTU1_9ASTE</name>
<dbReference type="GO" id="GO:0016779">
    <property type="term" value="F:nucleotidyltransferase activity"/>
    <property type="evidence" value="ECO:0007669"/>
    <property type="project" value="UniProtKB-KW"/>
</dbReference>
<accession>A0A484KTU1</accession>
<dbReference type="SUPFAM" id="SSF57756">
    <property type="entry name" value="Retrovirus zinc finger-like domains"/>
    <property type="match status" value="1"/>
</dbReference>
<evidence type="ECO:0000256" key="3">
    <source>
        <dbReference type="ARBA" id="ARBA00022695"/>
    </source>
</evidence>
<sequence>MLEGPAADWFRWRQNGKLISGWDDFVEKFKLRFDPLHYVDYFAQLAKLRQTGSVMEYQTEFEKVLQHVTGASEANHISIFHSGLRPYLQHEIALLAPETLSDSFALARELEAKHAALLQAMLQRQNTWTSGANSRPPLPRSPVPATTDSTSATTALATPIRRLTRAEKMEKDAKGGRRVDKTATVVDPWVTADISSLQSLTGAVTPRSLHLTGTIGTHELQVLIDEGSTHNFIHPRVVSKLHLAVTHVPPFRVYVGNGDYLLCDTQCLQVKLDLQGTIFPVDLFVLQIHGPEIVLGVQWLQLLGKVAHDYSKLTMEFQWEDKSVILKGLLQAPKVVSLQVLQAIHNLARARDYMEILYLHTPATPAFTTLKQNMTAAPVLRLPDFSVMFVVETDASSTGIGAVLLQQEQPISFFSKKLGPWRAVASAYHRELYAIVEAVQKWCQYLLGRMFTVRTDQRSLKELWQQVIQTPDQQFYVRKLLGFRFQIEYKTGPSNRVADALSRRDEPALSGQSLVLLSQPVPNLLSHIRADNTTQPDLLRLHDGLRQGTLSTDYTVADGILYFRRRIYIGVNSALRMVLIHEYHDAPMAGHSVDKLLVERTEMLGRLRQRLALAQQWMQAAADKHCRELSFEVGDLVLLKLQPYRQHSVAVRRSQKLARRYYGPFEVLAIVGAAAYRLKLPKGARIHPVFHVSLLKPFRESGDGISALPLPDALVQGDPVSAPVRIHGRRTILQNGRAVEQALVQWSDGGLDDASWEPLDTIREHFPQFHLEDKVLLEPGENVTTGAREDVEDGADHACMGEVRRRTIKALKVKVQRTEKMMDAEWAKHRKNDKPEKLSEEELEDLKDMATSTICLCLANNTLREVLGLTVLVDIWDKLESRYKSKSLTSRLYLKKRLFGLQMAQEANVNGHLDEFNKITTELESIDVKIEEEDKALLLLASLPSSFDNIVTTLLFGKETLKFDEVVAALLMNETRRGGNGVSNDGQALVAKGASRERGRSKERGGASQRFKSSSKSFRCYYCDEEGHFKRDCLKRRKEKKDGKTPVTVVAECSNQESEDDLFLATTKSLGKSDWILDSGCSFHMCSIKEKFDTYQTCDGGAVKMANGARSKIAGVGTVQVCMFDGVVRTLTGVKHVPGLKGNLISLEALDSECYRIFAQGGVLKISRGAMVVAKGVLSKGLYKLVEKDLTQKRSEGNITSATSGAFTWKKRVMFEASQVGGDFDLARMSGVEPDRGLIN</sequence>
<dbReference type="InterPro" id="IPR001878">
    <property type="entry name" value="Znf_CCHC"/>
</dbReference>
<dbReference type="GO" id="GO:0003677">
    <property type="term" value="F:DNA binding"/>
    <property type="evidence" value="ECO:0007669"/>
    <property type="project" value="UniProtKB-KW"/>
</dbReference>
<dbReference type="Pfam" id="PF03732">
    <property type="entry name" value="Retrotrans_gag"/>
    <property type="match status" value="1"/>
</dbReference>
<dbReference type="InterPro" id="IPR056924">
    <property type="entry name" value="SH3_Tf2-1"/>
</dbReference>
<evidence type="ECO:0000313" key="13">
    <source>
        <dbReference type="Proteomes" id="UP000595140"/>
    </source>
</evidence>
<keyword evidence="6" id="KW-0378">Hydrolase</keyword>
<reference evidence="12 13" key="1">
    <citation type="submission" date="2018-04" db="EMBL/GenBank/DDBJ databases">
        <authorList>
            <person name="Vogel A."/>
        </authorList>
    </citation>
    <scope>NUCLEOTIDE SEQUENCE [LARGE SCALE GENOMIC DNA]</scope>
</reference>
<dbReference type="PANTHER" id="PTHR37984:SF5">
    <property type="entry name" value="PROTEIN NYNRIN-LIKE"/>
    <property type="match status" value="1"/>
</dbReference>
<organism evidence="12 13">
    <name type="scientific">Cuscuta campestris</name>
    <dbReference type="NCBI Taxonomy" id="132261"/>
    <lineage>
        <taxon>Eukaryota</taxon>
        <taxon>Viridiplantae</taxon>
        <taxon>Streptophyta</taxon>
        <taxon>Embryophyta</taxon>
        <taxon>Tracheophyta</taxon>
        <taxon>Spermatophyta</taxon>
        <taxon>Magnoliopsida</taxon>
        <taxon>eudicotyledons</taxon>
        <taxon>Gunneridae</taxon>
        <taxon>Pentapetalae</taxon>
        <taxon>asterids</taxon>
        <taxon>lamiids</taxon>
        <taxon>Solanales</taxon>
        <taxon>Convolvulaceae</taxon>
        <taxon>Cuscuteae</taxon>
        <taxon>Cuscuta</taxon>
        <taxon>Cuscuta subgen. Grammica</taxon>
        <taxon>Cuscuta sect. Cleistogrammica</taxon>
    </lineage>
</organism>
<dbReference type="InterPro" id="IPR036875">
    <property type="entry name" value="Znf_CCHC_sf"/>
</dbReference>
<keyword evidence="4" id="KW-0540">Nuclease</keyword>
<dbReference type="InterPro" id="IPR005162">
    <property type="entry name" value="Retrotrans_gag_dom"/>
</dbReference>
<dbReference type="InterPro" id="IPR050951">
    <property type="entry name" value="Retrovirus_Pol_polyprotein"/>
</dbReference>
<evidence type="ECO:0000256" key="1">
    <source>
        <dbReference type="ARBA" id="ARBA00022670"/>
    </source>
</evidence>
<dbReference type="InterPro" id="IPR041577">
    <property type="entry name" value="RT_RNaseH_2"/>
</dbReference>
<dbReference type="Pfam" id="PF17919">
    <property type="entry name" value="RT_RNaseH_2"/>
    <property type="match status" value="1"/>
</dbReference>
<proteinExistence type="predicted"/>
<keyword evidence="1" id="KW-0645">Protease</keyword>
<dbReference type="SUPFAM" id="SSF56672">
    <property type="entry name" value="DNA/RNA polymerases"/>
    <property type="match status" value="1"/>
</dbReference>
<protein>
    <recommendedName>
        <fullName evidence="11">CCHC-type domain-containing protein</fullName>
    </recommendedName>
</protein>
<evidence type="ECO:0000256" key="10">
    <source>
        <dbReference type="SAM" id="MobiDB-lite"/>
    </source>
</evidence>
<gene>
    <name evidence="12" type="ORF">CCAM_LOCUS9784</name>
</gene>
<dbReference type="InterPro" id="IPR054722">
    <property type="entry name" value="PolX-like_BBD"/>
</dbReference>
<keyword evidence="7" id="KW-0238">DNA-binding</keyword>
<evidence type="ECO:0000256" key="9">
    <source>
        <dbReference type="PROSITE-ProRule" id="PRU00047"/>
    </source>
</evidence>
<dbReference type="InterPro" id="IPR016197">
    <property type="entry name" value="Chromo-like_dom_sf"/>
</dbReference>
<dbReference type="GO" id="GO:0008270">
    <property type="term" value="F:zinc ion binding"/>
    <property type="evidence" value="ECO:0007669"/>
    <property type="project" value="UniProtKB-KW"/>
</dbReference>
<dbReference type="SUPFAM" id="SSF54160">
    <property type="entry name" value="Chromo domain-like"/>
    <property type="match status" value="1"/>
</dbReference>